<dbReference type="Proteomes" id="UP000799777">
    <property type="component" value="Unassembled WGS sequence"/>
</dbReference>
<feature type="region of interest" description="Disordered" evidence="1">
    <location>
        <begin position="553"/>
        <end position="573"/>
    </location>
</feature>
<dbReference type="PANTHER" id="PTHR37919:SF2">
    <property type="entry name" value="EXPERA DOMAIN-CONTAINING PROTEIN"/>
    <property type="match status" value="1"/>
</dbReference>
<proteinExistence type="predicted"/>
<dbReference type="InterPro" id="IPR048401">
    <property type="entry name" value="SLS1_C"/>
</dbReference>
<protein>
    <submittedName>
        <fullName evidence="5">Uncharacterized protein</fullName>
    </submittedName>
</protein>
<feature type="region of interest" description="Disordered" evidence="1">
    <location>
        <begin position="105"/>
        <end position="127"/>
    </location>
</feature>
<evidence type="ECO:0000259" key="3">
    <source>
        <dbReference type="Pfam" id="PF20776"/>
    </source>
</evidence>
<dbReference type="OrthoDB" id="5392646at2759"/>
<feature type="domain" description="SLS1 N-terminal" evidence="3">
    <location>
        <begin position="142"/>
        <end position="269"/>
    </location>
</feature>
<comment type="caution">
    <text evidence="5">The sequence shown here is derived from an EMBL/GenBank/DDBJ whole genome shotgun (WGS) entry which is preliminary data.</text>
</comment>
<dbReference type="EMBL" id="ML978202">
    <property type="protein sequence ID" value="KAF2029350.1"/>
    <property type="molecule type" value="Genomic_DNA"/>
</dbReference>
<reference evidence="5" key="1">
    <citation type="journal article" date="2020" name="Stud. Mycol.">
        <title>101 Dothideomycetes genomes: a test case for predicting lifestyles and emergence of pathogens.</title>
        <authorList>
            <person name="Haridas S."/>
            <person name="Albert R."/>
            <person name="Binder M."/>
            <person name="Bloem J."/>
            <person name="Labutti K."/>
            <person name="Salamov A."/>
            <person name="Andreopoulos B."/>
            <person name="Baker S."/>
            <person name="Barry K."/>
            <person name="Bills G."/>
            <person name="Bluhm B."/>
            <person name="Cannon C."/>
            <person name="Castanera R."/>
            <person name="Culley D."/>
            <person name="Daum C."/>
            <person name="Ezra D."/>
            <person name="Gonzalez J."/>
            <person name="Henrissat B."/>
            <person name="Kuo A."/>
            <person name="Liang C."/>
            <person name="Lipzen A."/>
            <person name="Lutzoni F."/>
            <person name="Magnuson J."/>
            <person name="Mondo S."/>
            <person name="Nolan M."/>
            <person name="Ohm R."/>
            <person name="Pangilinan J."/>
            <person name="Park H.-J."/>
            <person name="Ramirez L."/>
            <person name="Alfaro M."/>
            <person name="Sun H."/>
            <person name="Tritt A."/>
            <person name="Yoshinaga Y."/>
            <person name="Zwiers L.-H."/>
            <person name="Turgeon B."/>
            <person name="Goodwin S."/>
            <person name="Spatafora J."/>
            <person name="Crous P."/>
            <person name="Grigoriev I."/>
        </authorList>
    </citation>
    <scope>NUCLEOTIDE SEQUENCE</scope>
    <source>
        <strain evidence="5">CBS 110217</strain>
    </source>
</reference>
<feature type="domain" description="SLS1 C-terminal" evidence="4">
    <location>
        <begin position="454"/>
        <end position="789"/>
    </location>
</feature>
<feature type="region of interest" description="Disordered" evidence="1">
    <location>
        <begin position="216"/>
        <end position="247"/>
    </location>
</feature>
<organism evidence="5 6">
    <name type="scientific">Setomelanomma holmii</name>
    <dbReference type="NCBI Taxonomy" id="210430"/>
    <lineage>
        <taxon>Eukaryota</taxon>
        <taxon>Fungi</taxon>
        <taxon>Dikarya</taxon>
        <taxon>Ascomycota</taxon>
        <taxon>Pezizomycotina</taxon>
        <taxon>Dothideomycetes</taxon>
        <taxon>Pleosporomycetidae</taxon>
        <taxon>Pleosporales</taxon>
        <taxon>Pleosporineae</taxon>
        <taxon>Phaeosphaeriaceae</taxon>
        <taxon>Setomelanomma</taxon>
    </lineage>
</organism>
<dbReference type="Pfam" id="PF14611">
    <property type="entry name" value="KH_SLS1_1"/>
    <property type="match status" value="1"/>
</dbReference>
<dbReference type="GO" id="GO:0005743">
    <property type="term" value="C:mitochondrial inner membrane"/>
    <property type="evidence" value="ECO:0007669"/>
    <property type="project" value="InterPro"/>
</dbReference>
<evidence type="ECO:0000259" key="2">
    <source>
        <dbReference type="Pfam" id="PF14611"/>
    </source>
</evidence>
<sequence>MLAPRASTAFVCLRCELQLARRRMPAHASRSSHANFSASARRHDGAEEWETTLQAPTSRLRIRREREPLDRIRRRKGKAIRETSARLGGLKQMGEDAEILVLRELEDQKSKEPETEPEPESEPVEQVEVPDILASIQQENRALTAEEVYARLESLQPKNRGDLNGPHYVTQTTFVKIIRDLMHGFNQRQLSQFYSTAKNLQETELHKEVLASLREEKGTTRPTTRTNWQPGITPSSRRLPGADVSTRSKRAPVSKQLLVDRIMRDVWKLVPLEEVEAAGELEISLKPWQLALLNAGENETSLNKISSARKVRIEVHKEHNVIRITADKNTAEYAADDVDKALDSTEVRKLQLKSWIPSLKQEKVPNNQKLATLFTQEDFDMITSLTRASIQRMDNANTLVLRGLDQRAVAEAERLLLRLLPLKDATLYTVDPRMLDTIRSSCRQVAVAYDQQLLDYKHRNAELGRWSSSLPRLAAPKAAHEQDTQDTPMPARSIADRRSLTRILKSLRDAVEQDLATSAEGAENREMGYWSPAPEYKLSADFGHALFPLQEPAARKAPKNERPKSPPALLSHGLPGLATLMPEPCIRAITRTQTPSLLYDFIPAPEQLDLGPGQDFPRLRIQMRTSPTGGDAVLHKLSLGFHEHVHDVLIPDQAADIQFCRYGRLRFRKTHRDKNVHEWVKAVCENIASGERLTAPSLTIDIPKWTIPGFPADAKGLMPVTYLFSGIQFRQTVSGSFMDTQVSYNTTQSGKTGARGGALSMYYVGVGQSPQTLLQDEESLASFVKKCFSMVDHITEAAAQTQPTFKMLRPRTEQSGRKVKRSLQQAMAPAQDFSEASVSPVVGD</sequence>
<dbReference type="Pfam" id="PF20778">
    <property type="entry name" value="SLS1_C"/>
    <property type="match status" value="1"/>
</dbReference>
<feature type="region of interest" description="Disordered" evidence="1">
    <location>
        <begin position="807"/>
        <end position="844"/>
    </location>
</feature>
<feature type="compositionally biased region" description="Basic and acidic residues" evidence="1">
    <location>
        <begin position="105"/>
        <end position="114"/>
    </location>
</feature>
<evidence type="ECO:0000313" key="6">
    <source>
        <dbReference type="Proteomes" id="UP000799777"/>
    </source>
</evidence>
<dbReference type="InterPro" id="IPR032741">
    <property type="entry name" value="Sls1_KH-1"/>
</dbReference>
<dbReference type="InterPro" id="IPR048400">
    <property type="entry name" value="SLS1_N"/>
</dbReference>
<dbReference type="Pfam" id="PF20776">
    <property type="entry name" value="SLS1_N"/>
    <property type="match status" value="1"/>
</dbReference>
<evidence type="ECO:0000259" key="4">
    <source>
        <dbReference type="Pfam" id="PF20778"/>
    </source>
</evidence>
<gene>
    <name evidence="5" type="ORF">EK21DRAFT_68022</name>
</gene>
<evidence type="ECO:0000313" key="5">
    <source>
        <dbReference type="EMBL" id="KAF2029350.1"/>
    </source>
</evidence>
<keyword evidence="6" id="KW-1185">Reference proteome</keyword>
<dbReference type="AlphaFoldDB" id="A0A9P4H7Z3"/>
<dbReference type="PANTHER" id="PTHR37919">
    <property type="entry name" value="PROTEIN CBG05606"/>
    <property type="match status" value="1"/>
</dbReference>
<feature type="compositionally biased region" description="Polar residues" evidence="1">
    <location>
        <begin position="29"/>
        <end position="38"/>
    </location>
</feature>
<evidence type="ECO:0000256" key="1">
    <source>
        <dbReference type="SAM" id="MobiDB-lite"/>
    </source>
</evidence>
<name>A0A9P4H7Z3_9PLEO</name>
<feature type="region of interest" description="Disordered" evidence="1">
    <location>
        <begin position="25"/>
        <end position="48"/>
    </location>
</feature>
<accession>A0A9P4H7Z3</accession>
<feature type="compositionally biased region" description="Polar residues" evidence="1">
    <location>
        <begin position="220"/>
        <end position="236"/>
    </location>
</feature>
<feature type="compositionally biased region" description="Acidic residues" evidence="1">
    <location>
        <begin position="115"/>
        <end position="125"/>
    </location>
</feature>
<feature type="domain" description="SLS1 first KH" evidence="2">
    <location>
        <begin position="279"/>
        <end position="344"/>
    </location>
</feature>